<sequence>MEKKRVAMTGPFADVNFGDYAMLVNNLFDLYVEDVLLFTYDDKFLNKIKEDYLMDFNLEIRSVLLAEEFKNYTNTNYAFTPIEIISMINNYDELLNEMRNVDVLIVNGGGYFNSLWSKPHRLERLVKIIAPILIANQLGKEIAFTGNSYGPFEDDVNFFSSILGSLNNVTFGCRDDLYSPIWARQAGIVDKNIKKIPDDLLFINNNLKKWPKNYNIECDNYIVMETYLPLDYLEENIEKFRTFTTLMYNKYGVKTVFLPLHLGNGGLEQAEFLSKHLDYFEYVDISEKGYLPIQDSIEIIQNATFLVCSRYHSFVLALENETPTMSVLKEVMGDKRYYYNKNAGVLNLVLNNTGFDERYYLGTDFIRTLKYIEKDFIQIVNEQKSKYNLQYLNNKKNLYSIRENYLSQIVN</sequence>
<comment type="caution">
    <text evidence="2">The sequence shown here is derived from an EMBL/GenBank/DDBJ whole genome shotgun (WGS) entry which is preliminary data.</text>
</comment>
<feature type="domain" description="Polysaccharide pyruvyl transferase" evidence="1">
    <location>
        <begin position="16"/>
        <end position="326"/>
    </location>
</feature>
<accession>A0ABT9VHW8</accession>
<proteinExistence type="predicted"/>
<dbReference type="EMBL" id="JAUSTQ010000013">
    <property type="protein sequence ID" value="MDQ0160551.1"/>
    <property type="molecule type" value="Genomic_DNA"/>
</dbReference>
<protein>
    <recommendedName>
        <fullName evidence="1">Polysaccharide pyruvyl transferase domain-containing protein</fullName>
    </recommendedName>
</protein>
<dbReference type="PANTHER" id="PTHR36836">
    <property type="entry name" value="COLANIC ACID BIOSYNTHESIS PROTEIN WCAK"/>
    <property type="match status" value="1"/>
</dbReference>
<keyword evidence="3" id="KW-1185">Reference proteome</keyword>
<evidence type="ECO:0000313" key="3">
    <source>
        <dbReference type="Proteomes" id="UP001224359"/>
    </source>
</evidence>
<gene>
    <name evidence="2" type="ORF">J2S77_002555</name>
</gene>
<evidence type="ECO:0000313" key="2">
    <source>
        <dbReference type="EMBL" id="MDQ0160551.1"/>
    </source>
</evidence>
<name>A0ABT9VHW8_9BACI</name>
<dbReference type="Proteomes" id="UP001224359">
    <property type="component" value="Unassembled WGS sequence"/>
</dbReference>
<dbReference type="RefSeq" id="WP_306977886.1">
    <property type="nucleotide sequence ID" value="NZ_JAUSTQ010000013.1"/>
</dbReference>
<dbReference type="InterPro" id="IPR007345">
    <property type="entry name" value="Polysacch_pyruvyl_Trfase"/>
</dbReference>
<evidence type="ECO:0000259" key="1">
    <source>
        <dbReference type="Pfam" id="PF04230"/>
    </source>
</evidence>
<dbReference type="Pfam" id="PF04230">
    <property type="entry name" value="PS_pyruv_trans"/>
    <property type="match status" value="1"/>
</dbReference>
<dbReference type="PANTHER" id="PTHR36836:SF1">
    <property type="entry name" value="COLANIC ACID BIOSYNTHESIS PROTEIN WCAK"/>
    <property type="match status" value="1"/>
</dbReference>
<organism evidence="2 3">
    <name type="scientific">Alkalibacillus salilacus</name>
    <dbReference type="NCBI Taxonomy" id="284582"/>
    <lineage>
        <taxon>Bacteria</taxon>
        <taxon>Bacillati</taxon>
        <taxon>Bacillota</taxon>
        <taxon>Bacilli</taxon>
        <taxon>Bacillales</taxon>
        <taxon>Bacillaceae</taxon>
        <taxon>Alkalibacillus</taxon>
    </lineage>
</organism>
<reference evidence="2 3" key="1">
    <citation type="submission" date="2023-07" db="EMBL/GenBank/DDBJ databases">
        <title>Genomic Encyclopedia of Type Strains, Phase IV (KMG-IV): sequencing the most valuable type-strain genomes for metagenomic binning, comparative biology and taxonomic classification.</title>
        <authorList>
            <person name="Goeker M."/>
        </authorList>
    </citation>
    <scope>NUCLEOTIDE SEQUENCE [LARGE SCALE GENOMIC DNA]</scope>
    <source>
        <strain evidence="2 3">DSM 16460</strain>
    </source>
</reference>